<reference evidence="2" key="2">
    <citation type="submission" date="2013-04" db="EMBL/GenBank/DDBJ databases">
        <title>Non-Hybrid, Finished Microbial Genome Assemblies from Long-Read SMRT Sequencing Data.</title>
        <authorList>
            <person name="Klammer A."/>
            <person name="Drake J."/>
            <person name="Heiner C."/>
            <person name="Clum A."/>
            <person name="Copeland A."/>
            <person name="Huddleston J."/>
            <person name="Eichler E."/>
            <person name="Turner S.W."/>
        </authorList>
    </citation>
    <scope>NUCLEOTIDE SEQUENCE</scope>
    <source>
        <strain evidence="2">DSM 1279</strain>
    </source>
</reference>
<dbReference type="RefSeq" id="WP_013013946.1">
    <property type="nucleotide sequence ID" value="NC_013946.1"/>
</dbReference>
<dbReference type="KEGG" id="mrb:Mrub_1683"/>
<dbReference type="EMBL" id="CP005385">
    <property type="protein sequence ID" value="AGK06115.1"/>
    <property type="molecule type" value="Genomic_DNA"/>
</dbReference>
<accession>D3PSL1</accession>
<reference evidence="1 3" key="1">
    <citation type="journal article" date="2010" name="Stand. Genomic Sci.">
        <title>Complete genome sequence of Meiothermus ruber type strain (21).</title>
        <authorList>
            <person name="Tindall B.J."/>
            <person name="Sikorski J."/>
            <person name="Lucas S."/>
            <person name="Goltsman E."/>
            <person name="Copeland A."/>
            <person name="Glavina Del Rio T."/>
            <person name="Nolan M."/>
            <person name="Tice H."/>
            <person name="Cheng J.F."/>
            <person name="Han C."/>
            <person name="Pitluck S."/>
            <person name="Liolios K."/>
            <person name="Ivanova N."/>
            <person name="Mavromatis K."/>
            <person name="Ovchinnikova G."/>
            <person name="Pati A."/>
            <person name="Fahnrich R."/>
            <person name="Goodwin L."/>
            <person name="Chen A."/>
            <person name="Palaniappan K."/>
            <person name="Land M."/>
            <person name="Hauser L."/>
            <person name="Chang Y.J."/>
            <person name="Jeffries C.D."/>
            <person name="Rohde M."/>
            <person name="Goker M."/>
            <person name="Woyke T."/>
            <person name="Bristow J."/>
            <person name="Eisen J.A."/>
            <person name="Markowitz V."/>
            <person name="Hugenholtz P."/>
            <person name="Kyrpides N.C."/>
            <person name="Klenk H.P."/>
            <person name="Lapidus A."/>
        </authorList>
    </citation>
    <scope>NUCLEOTIDE SEQUENCE [LARGE SCALE GENOMIC DNA]</scope>
    <source>
        <strain evidence="3">ATCC 35948 / DSM 1279 / VKM B-1258 / 21</strain>
        <strain evidence="1">DSM 1279</strain>
    </source>
</reference>
<dbReference type="OrthoDB" id="32193at2"/>
<evidence type="ECO:0000313" key="1">
    <source>
        <dbReference type="EMBL" id="ADD28444.1"/>
    </source>
</evidence>
<dbReference type="STRING" id="504728.K649_14145"/>
<dbReference type="PATRIC" id="fig|504728.9.peg.2905"/>
<evidence type="ECO:0000313" key="2">
    <source>
        <dbReference type="EMBL" id="AGK06115.1"/>
    </source>
</evidence>
<dbReference type="KEGG" id="mre:K649_14145"/>
<evidence type="ECO:0000313" key="4">
    <source>
        <dbReference type="Proteomes" id="UP000013026"/>
    </source>
</evidence>
<dbReference type="Proteomes" id="UP000006655">
    <property type="component" value="Chromosome"/>
</dbReference>
<dbReference type="Proteomes" id="UP000013026">
    <property type="component" value="Chromosome"/>
</dbReference>
<keyword evidence="3" id="KW-1185">Reference proteome</keyword>
<organism evidence="2 4">
    <name type="scientific">Meiothermus ruber (strain ATCC 35948 / DSM 1279 / VKM B-1258 / 21)</name>
    <name type="common">Thermus ruber</name>
    <dbReference type="NCBI Taxonomy" id="504728"/>
    <lineage>
        <taxon>Bacteria</taxon>
        <taxon>Thermotogati</taxon>
        <taxon>Deinococcota</taxon>
        <taxon>Deinococci</taxon>
        <taxon>Thermales</taxon>
        <taxon>Thermaceae</taxon>
        <taxon>Meiothermus</taxon>
    </lineage>
</organism>
<protein>
    <submittedName>
        <fullName evidence="2">Uncharacterized protein</fullName>
    </submittedName>
</protein>
<proteinExistence type="predicted"/>
<evidence type="ECO:0000313" key="3">
    <source>
        <dbReference type="Proteomes" id="UP000006655"/>
    </source>
</evidence>
<dbReference type="AlphaFoldDB" id="D3PSL1"/>
<gene>
    <name evidence="1" type="ordered locus">Mrub_1683</name>
    <name evidence="2" type="ORF">K649_14145</name>
</gene>
<name>D3PSL1_MEIRD</name>
<dbReference type="EMBL" id="CP001743">
    <property type="protein sequence ID" value="ADD28444.1"/>
    <property type="molecule type" value="Genomic_DNA"/>
</dbReference>
<reference evidence="2 4" key="3">
    <citation type="submission" date="2013-04" db="EMBL/GenBank/DDBJ databases">
        <authorList>
            <person name="Chin J."/>
            <person name="Alexander D.H."/>
            <person name="Marks P."/>
            <person name="Korlach J."/>
            <person name="Clum A."/>
            <person name="Copeland A."/>
        </authorList>
    </citation>
    <scope>NUCLEOTIDE SEQUENCE [LARGE SCALE GENOMIC DNA]</scope>
    <source>
        <strain evidence="4">ATCC 35948 / DSM 1279 / VKM B-1258 / 21</strain>
        <strain evidence="2">DSM 1279</strain>
    </source>
</reference>
<sequence>MNAIARAAALEDSPESFWERFSQYAQTWPVSPEPLGSPVLEVLTPWGVLYVFDRSLTPFSGEKALLIIHGQVERWEVASETPAIEHLGGGRYRVQGRVEAVLDSRYFLLGLAGAGQENRLHLVLAGSRLPELGTPIQAHLASPLMAFRAEASLR</sequence>